<proteinExistence type="predicted"/>
<name>A0A379RXS3_SALER</name>
<evidence type="ECO:0000313" key="3">
    <source>
        <dbReference type="Proteomes" id="UP000254124"/>
    </source>
</evidence>
<sequence length="94" mass="10844">MVINLKRLIVLTLSLLPALAHAGRITLTLTNEQETDNAKICIYSNANYTETETIRPFEQCKYTRTFEEDYPLYWLLRNIISLKSNTCCSCGYCL</sequence>
<dbReference type="Proteomes" id="UP000254124">
    <property type="component" value="Unassembled WGS sequence"/>
</dbReference>
<feature type="signal peptide" evidence="1">
    <location>
        <begin position="1"/>
        <end position="22"/>
    </location>
</feature>
<evidence type="ECO:0000313" key="2">
    <source>
        <dbReference type="EMBL" id="SUG13383.1"/>
    </source>
</evidence>
<reference evidence="2 3" key="1">
    <citation type="submission" date="2018-06" db="EMBL/GenBank/DDBJ databases">
        <authorList>
            <consortium name="Pathogen Informatics"/>
            <person name="Doyle S."/>
        </authorList>
    </citation>
    <scope>NUCLEOTIDE SEQUENCE [LARGE SCALE GENOMIC DNA]</scope>
    <source>
        <strain evidence="2 3">NCTC7295</strain>
    </source>
</reference>
<feature type="chain" id="PRO_5016953932" evidence="1">
    <location>
        <begin position="23"/>
        <end position="94"/>
    </location>
</feature>
<gene>
    <name evidence="2" type="ORF">NCTC7295_00954</name>
</gene>
<accession>A0A379RXS3</accession>
<keyword evidence="1" id="KW-0732">Signal</keyword>
<evidence type="ECO:0000256" key="1">
    <source>
        <dbReference type="SAM" id="SignalP"/>
    </source>
</evidence>
<protein>
    <submittedName>
        <fullName evidence="2">Uncharacterized protein</fullName>
    </submittedName>
</protein>
<dbReference type="AlphaFoldDB" id="A0A379RXS3"/>
<organism evidence="2 3">
    <name type="scientific">Salmonella enterica subsp. arizonae</name>
    <dbReference type="NCBI Taxonomy" id="59203"/>
    <lineage>
        <taxon>Bacteria</taxon>
        <taxon>Pseudomonadati</taxon>
        <taxon>Pseudomonadota</taxon>
        <taxon>Gammaproteobacteria</taxon>
        <taxon>Enterobacterales</taxon>
        <taxon>Enterobacteriaceae</taxon>
        <taxon>Salmonella</taxon>
    </lineage>
</organism>
<dbReference type="EMBL" id="UGWZ01000001">
    <property type="protein sequence ID" value="SUG13383.1"/>
    <property type="molecule type" value="Genomic_DNA"/>
</dbReference>